<accession>A0ABY6IXP4</accession>
<gene>
    <name evidence="3" type="ORF">MKQ68_18890</name>
</gene>
<dbReference type="Proteomes" id="UP001162741">
    <property type="component" value="Chromosome"/>
</dbReference>
<dbReference type="Gene3D" id="3.40.50.300">
    <property type="entry name" value="P-loop containing nucleotide triphosphate hydrolases"/>
    <property type="match status" value="1"/>
</dbReference>
<dbReference type="Pfam" id="PF19044">
    <property type="entry name" value="P-loop_TraG"/>
    <property type="match status" value="1"/>
</dbReference>
<evidence type="ECO:0000313" key="3">
    <source>
        <dbReference type="EMBL" id="UYQ92157.1"/>
    </source>
</evidence>
<keyword evidence="4" id="KW-1185">Reference proteome</keyword>
<protein>
    <submittedName>
        <fullName evidence="3">TraG family conjugative transposon ATPase</fullName>
    </submittedName>
</protein>
<proteinExistence type="predicted"/>
<organism evidence="3 4">
    <name type="scientific">Chitinophaga horti</name>
    <dbReference type="NCBI Taxonomy" id="2920382"/>
    <lineage>
        <taxon>Bacteria</taxon>
        <taxon>Pseudomonadati</taxon>
        <taxon>Bacteroidota</taxon>
        <taxon>Chitinophagia</taxon>
        <taxon>Chitinophagales</taxon>
        <taxon>Chitinophagaceae</taxon>
        <taxon>Chitinophaga</taxon>
    </lineage>
</organism>
<dbReference type="PANTHER" id="PTHR38467:SF1">
    <property type="entry name" value="CONJUGATIVE TRANSFER: ASSEMBLY"/>
    <property type="match status" value="1"/>
</dbReference>
<dbReference type="RefSeq" id="WP_264280468.1">
    <property type="nucleotide sequence ID" value="NZ_CP107006.1"/>
</dbReference>
<sequence>MEKWLEDIIPLMDVEHDCILSKQGDVTVGFKATLPEIFTLSDEQYEGLHEAWVKAVKVLPKMCVVHKQDWFQRAKYQPETSKDGSFLQQASARHFAGRNYLDHTCYIFITKKPQDRKSGSSMFSNLLRSHLVAAQTIKPDLLQNFYDACGQFERILTASGYLKMERLPDASLSGNKHGRGVIERYMTLSDQAEPLMIRDIEFGNRIKIGQRYCQLYTLGDVNDLPSLCGSRINYEKYSTDRTKFSIGFASPLGHLFPYDHVYNQYIFVEDAQKTLHKLERKRLRLQSLSAYSRENAISRDATNDFLNEAIGQQRLPVKAHFNILVWSEDAGQLTDIRNQAGTAFAQMDAVAKEETIGAPQIFWAGVPGNAADFPMNDTFDTFLEQATCFLNCEGSPRSVRPDQGIRFCDRLSSRPVYLDLLDQPRAEGVTSNMGMLVCGASGGGKSMTINHLAHSLYAQGAHCFVVDIGGSYKGLCELVGGYYFTYEEKNPIKFNPFFLSDGAVLDTEKRESLKSLLVALWKQENDNYNRSEYVALSNALSGYYEQLDANPDIFPCFNTFYEYLQGAYTEVLRFHKVKDKDFDLDNFLYVLRPYYRGGEFDYLLNATENLDVLNQPFCVIEMDAIKDHPILFPVLALTIVEQFVSKMRKLKGTRKVLIIDEAWKAIAKSGMAEFLKYAFKTIRKFNGVPIVITQELDDLVDSPIIKDAIINNADIKILFDMRKFLNKFDKLQQTLGLSEKAKTVLLSVNKEDRDVFFDLGGQQQMVYRNELCPEEYYAYTTEGRERVRVLELAAMHGGMERGIAAMVEENRAKRA</sequence>
<dbReference type="NCBIfam" id="TIGR03783">
    <property type="entry name" value="Bac_Flav_CT_G"/>
    <property type="match status" value="1"/>
</dbReference>
<evidence type="ECO:0000313" key="4">
    <source>
        <dbReference type="Proteomes" id="UP001162741"/>
    </source>
</evidence>
<dbReference type="InterPro" id="IPR043964">
    <property type="entry name" value="P-loop_TraG"/>
</dbReference>
<dbReference type="Pfam" id="PF12991">
    <property type="entry name" value="DUF3875"/>
    <property type="match status" value="1"/>
</dbReference>
<dbReference type="EMBL" id="CP107006">
    <property type="protein sequence ID" value="UYQ92157.1"/>
    <property type="molecule type" value="Genomic_DNA"/>
</dbReference>
<dbReference type="PANTHER" id="PTHR38467">
    <property type="match status" value="1"/>
</dbReference>
<dbReference type="InterPro" id="IPR022509">
    <property type="entry name" value="Conjugation_ATPase_TraG"/>
</dbReference>
<dbReference type="CDD" id="cd01127">
    <property type="entry name" value="TrwB_TraG_TraD_VirD4"/>
    <property type="match status" value="1"/>
</dbReference>
<reference evidence="3" key="1">
    <citation type="submission" date="2022-10" db="EMBL/GenBank/DDBJ databases">
        <title>Chitinophaga sp. nov., isolated from soil.</title>
        <authorList>
            <person name="Jeon C.O."/>
        </authorList>
    </citation>
    <scope>NUCLEOTIDE SEQUENCE</scope>
    <source>
        <strain evidence="3">R8</strain>
    </source>
</reference>
<dbReference type="InterPro" id="IPR024451">
    <property type="entry name" value="TraG_N_Bacteroidetes"/>
</dbReference>
<feature type="domain" description="TraG N-terminal Bacteroidetes" evidence="1">
    <location>
        <begin position="4"/>
        <end position="49"/>
    </location>
</feature>
<name>A0ABY6IXP4_9BACT</name>
<feature type="domain" description="TraG P-loop" evidence="2">
    <location>
        <begin position="404"/>
        <end position="809"/>
    </location>
</feature>
<dbReference type="SUPFAM" id="SSF52540">
    <property type="entry name" value="P-loop containing nucleoside triphosphate hydrolases"/>
    <property type="match status" value="1"/>
</dbReference>
<evidence type="ECO:0000259" key="1">
    <source>
        <dbReference type="Pfam" id="PF12991"/>
    </source>
</evidence>
<dbReference type="Gene3D" id="1.10.8.730">
    <property type="match status" value="1"/>
</dbReference>
<dbReference type="InterPro" id="IPR027417">
    <property type="entry name" value="P-loop_NTPase"/>
</dbReference>
<evidence type="ECO:0000259" key="2">
    <source>
        <dbReference type="Pfam" id="PF19044"/>
    </source>
</evidence>
<dbReference type="InterPro" id="IPR053155">
    <property type="entry name" value="F-pilin_assembly_TraC"/>
</dbReference>